<dbReference type="EMBL" id="VLTM01000007">
    <property type="protein sequence ID" value="KAA0166829.1"/>
    <property type="molecule type" value="Genomic_DNA"/>
</dbReference>
<proteinExistence type="predicted"/>
<evidence type="ECO:0000313" key="3">
    <source>
        <dbReference type="Proteomes" id="UP000325113"/>
    </source>
</evidence>
<sequence>MEGLEQARGFDPSRAGSSADRAADGALPRAGAAIVQAFSGVESSADAAALEAVAFMRGAMSLLFTRAKGGCAHSGAAGQHLLRWVASLGRPSVLARVVPTEAPAALAATLFEECDAKGKRAAVVGALSTASPAAAQW</sequence>
<feature type="compositionally biased region" description="Low complexity" evidence="1">
    <location>
        <begin position="13"/>
        <end position="22"/>
    </location>
</feature>
<organism evidence="2 3">
    <name type="scientific">Cafeteria roenbergensis</name>
    <name type="common">Marine flagellate</name>
    <dbReference type="NCBI Taxonomy" id="33653"/>
    <lineage>
        <taxon>Eukaryota</taxon>
        <taxon>Sar</taxon>
        <taxon>Stramenopiles</taxon>
        <taxon>Bigyra</taxon>
        <taxon>Opalozoa</taxon>
        <taxon>Bicosoecida</taxon>
        <taxon>Cafeteriaceae</taxon>
        <taxon>Cafeteria</taxon>
    </lineage>
</organism>
<evidence type="ECO:0000313" key="2">
    <source>
        <dbReference type="EMBL" id="KAA0166829.1"/>
    </source>
</evidence>
<dbReference type="Proteomes" id="UP000325113">
    <property type="component" value="Unassembled WGS sequence"/>
</dbReference>
<accession>A0A5A8DNT0</accession>
<comment type="caution">
    <text evidence="2">The sequence shown here is derived from an EMBL/GenBank/DDBJ whole genome shotgun (WGS) entry which is preliminary data.</text>
</comment>
<name>A0A5A8DNT0_CAFRO</name>
<evidence type="ECO:0000256" key="1">
    <source>
        <dbReference type="SAM" id="MobiDB-lite"/>
    </source>
</evidence>
<protein>
    <submittedName>
        <fullName evidence="2">Uncharacterized protein</fullName>
    </submittedName>
</protein>
<gene>
    <name evidence="2" type="ORF">FNF31_01204</name>
</gene>
<dbReference type="AlphaFoldDB" id="A0A5A8DNT0"/>
<reference evidence="2 3" key="1">
    <citation type="submission" date="2019-07" db="EMBL/GenBank/DDBJ databases">
        <title>Genomes of Cafeteria roenbergensis.</title>
        <authorList>
            <person name="Fischer M.G."/>
            <person name="Hackl T."/>
            <person name="Roman M."/>
        </authorList>
    </citation>
    <scope>NUCLEOTIDE SEQUENCE [LARGE SCALE GENOMIC DNA]</scope>
    <source>
        <strain evidence="2 3">Cflag</strain>
    </source>
</reference>
<feature type="region of interest" description="Disordered" evidence="1">
    <location>
        <begin position="1"/>
        <end position="22"/>
    </location>
</feature>